<reference evidence="12" key="2">
    <citation type="submission" date="2025-09" db="UniProtKB">
        <authorList>
            <consortium name="Ensembl"/>
        </authorList>
    </citation>
    <scope>IDENTIFICATION</scope>
</reference>
<dbReference type="GO" id="GO:0005615">
    <property type="term" value="C:extracellular space"/>
    <property type="evidence" value="ECO:0007669"/>
    <property type="project" value="TreeGrafter"/>
</dbReference>
<dbReference type="Ensembl" id="ENSGMOT00000060503.1">
    <property type="protein sequence ID" value="ENSGMOP00000042380.1"/>
    <property type="gene ID" value="ENSGMOG00000034910.1"/>
</dbReference>
<evidence type="ECO:0000256" key="2">
    <source>
        <dbReference type="ARBA" id="ARBA00010842"/>
    </source>
</evidence>
<evidence type="ECO:0000256" key="3">
    <source>
        <dbReference type="ARBA" id="ARBA00022473"/>
    </source>
</evidence>
<keyword evidence="7" id="KW-1015">Disulfide bond</keyword>
<keyword evidence="5" id="KW-0879">Wnt signaling pathway</keyword>
<dbReference type="PANTHER" id="PTHR12113">
    <property type="entry name" value="DICKKOPF3-LIKE 3"/>
    <property type="match status" value="1"/>
</dbReference>
<name>A0A8C5FK35_GADMO</name>
<evidence type="ECO:0008006" key="14">
    <source>
        <dbReference type="Google" id="ProtNLM"/>
    </source>
</evidence>
<dbReference type="InterPro" id="IPR039863">
    <property type="entry name" value="DKK1-4"/>
</dbReference>
<feature type="region of interest" description="Disordered" evidence="8">
    <location>
        <begin position="207"/>
        <end position="251"/>
    </location>
</feature>
<comment type="similarity">
    <text evidence="2">Belongs to the dickkopf family.</text>
</comment>
<dbReference type="AlphaFoldDB" id="A0A8C5FK35"/>
<feature type="domain" description="Dickkopf-related protein 1/2/4 C-terminal subdomain 1" evidence="11">
    <location>
        <begin position="116"/>
        <end position="144"/>
    </location>
</feature>
<evidence type="ECO:0000256" key="4">
    <source>
        <dbReference type="ARBA" id="ARBA00022525"/>
    </source>
</evidence>
<evidence type="ECO:0000259" key="9">
    <source>
        <dbReference type="Pfam" id="PF04706"/>
    </source>
</evidence>
<feature type="domain" description="Dickkopf N-terminal cysteine-rich" evidence="9">
    <location>
        <begin position="38"/>
        <end position="87"/>
    </location>
</feature>
<dbReference type="InterPro" id="IPR006796">
    <property type="entry name" value="Dickkopf_N"/>
</dbReference>
<evidence type="ECO:0000313" key="12">
    <source>
        <dbReference type="Ensembl" id="ENSGMOP00000042380.1"/>
    </source>
</evidence>
<dbReference type="GeneTree" id="ENSGT00940000161319"/>
<evidence type="ECO:0000256" key="6">
    <source>
        <dbReference type="ARBA" id="ARBA00022729"/>
    </source>
</evidence>
<evidence type="ECO:0000313" key="13">
    <source>
        <dbReference type="Proteomes" id="UP000694546"/>
    </source>
</evidence>
<dbReference type="Gene3D" id="2.10.80.10">
    <property type="entry name" value="Lipase, subunit A"/>
    <property type="match status" value="1"/>
</dbReference>
<dbReference type="GO" id="GO:0039706">
    <property type="term" value="F:co-receptor binding"/>
    <property type="evidence" value="ECO:0007669"/>
    <property type="project" value="TreeGrafter"/>
</dbReference>
<dbReference type="Pfam" id="PF04706">
    <property type="entry name" value="Dickkopf_N"/>
    <property type="match status" value="1"/>
</dbReference>
<dbReference type="PANTHER" id="PTHR12113:SF12">
    <property type="entry name" value="DICKKOPF-RELATED PROTEIN 2"/>
    <property type="match status" value="1"/>
</dbReference>
<accession>A0A8C5FK35</accession>
<evidence type="ECO:0000256" key="1">
    <source>
        <dbReference type="ARBA" id="ARBA00004613"/>
    </source>
</evidence>
<protein>
    <recommendedName>
        <fullName evidence="14">Dickkopf N-terminal cysteine-rich domain-containing protein</fullName>
    </recommendedName>
</protein>
<dbReference type="GO" id="GO:0048019">
    <property type="term" value="F:receptor antagonist activity"/>
    <property type="evidence" value="ECO:0007669"/>
    <property type="project" value="TreeGrafter"/>
</dbReference>
<evidence type="ECO:0000256" key="8">
    <source>
        <dbReference type="SAM" id="MobiDB-lite"/>
    </source>
</evidence>
<evidence type="ECO:0000256" key="5">
    <source>
        <dbReference type="ARBA" id="ARBA00022687"/>
    </source>
</evidence>
<feature type="compositionally biased region" description="Low complexity" evidence="8">
    <location>
        <begin position="220"/>
        <end position="239"/>
    </location>
</feature>
<sequence>MPIGSTHKNTRTGLKVGRGVREAGINGCGSREDQSLYQCISDLECNEGSYCHAPSKRFFYSRCKACRQRKRRCQRDGMCCPGHRCSNRGRYESPERFTVCVSVFVCVCVCVSGQVGDMCLRSTDCSLGLCCARHFWNRMCKPVLQEGQVCTRQRRKVQHLEIFQRCQCGAELSCRTVRQESPPATSSTSSSSSSSSASALSLLSASSSSSSSSHARHASPHTSLLSSSSSSSPSSASSSAVKTRLHICQRN</sequence>
<organism evidence="12 13">
    <name type="scientific">Gadus morhua</name>
    <name type="common">Atlantic cod</name>
    <dbReference type="NCBI Taxonomy" id="8049"/>
    <lineage>
        <taxon>Eukaryota</taxon>
        <taxon>Metazoa</taxon>
        <taxon>Chordata</taxon>
        <taxon>Craniata</taxon>
        <taxon>Vertebrata</taxon>
        <taxon>Euteleostomi</taxon>
        <taxon>Actinopterygii</taxon>
        <taxon>Neopterygii</taxon>
        <taxon>Teleostei</taxon>
        <taxon>Neoteleostei</taxon>
        <taxon>Acanthomorphata</taxon>
        <taxon>Zeiogadaria</taxon>
        <taxon>Gadariae</taxon>
        <taxon>Gadiformes</taxon>
        <taxon>Gadoidei</taxon>
        <taxon>Gadidae</taxon>
        <taxon>Gadus</taxon>
    </lineage>
</organism>
<reference evidence="12" key="1">
    <citation type="submission" date="2025-08" db="UniProtKB">
        <authorList>
            <consortium name="Ensembl"/>
        </authorList>
    </citation>
    <scope>IDENTIFICATION</scope>
</reference>
<evidence type="ECO:0000259" key="11">
    <source>
        <dbReference type="Pfam" id="PF21481"/>
    </source>
</evidence>
<dbReference type="InterPro" id="IPR048500">
    <property type="entry name" value="DIKK1/2/4_C-subdom1"/>
</dbReference>
<dbReference type="GO" id="GO:0016055">
    <property type="term" value="P:Wnt signaling pathway"/>
    <property type="evidence" value="ECO:0007669"/>
    <property type="project" value="UniProtKB-KW"/>
</dbReference>
<keyword evidence="6" id="KW-0732">Signal</keyword>
<comment type="subcellular location">
    <subcellularLocation>
        <location evidence="1">Secreted</location>
    </subcellularLocation>
</comment>
<dbReference type="GO" id="GO:0090090">
    <property type="term" value="P:negative regulation of canonical Wnt signaling pathway"/>
    <property type="evidence" value="ECO:0007669"/>
    <property type="project" value="TreeGrafter"/>
</dbReference>
<dbReference type="OMA" id="DLECTEG"/>
<dbReference type="Pfam" id="PF21481">
    <property type="entry name" value="DIKK1-2-4_C-subdom1"/>
    <property type="match status" value="1"/>
</dbReference>
<feature type="domain" description="Dickkopf-related protein 1/2/4 C-terminal subdomain 2" evidence="10">
    <location>
        <begin position="147"/>
        <end position="188"/>
    </location>
</feature>
<keyword evidence="3" id="KW-0217">Developmental protein</keyword>
<dbReference type="InterPro" id="IPR048499">
    <property type="entry name" value="DIKK1/2/4_C-subdom2"/>
</dbReference>
<dbReference type="Pfam" id="PF21479">
    <property type="entry name" value="DIKK1-2-4_C-subdom2"/>
    <property type="match status" value="1"/>
</dbReference>
<proteinExistence type="inferred from homology"/>
<keyword evidence="13" id="KW-1185">Reference proteome</keyword>
<dbReference type="Proteomes" id="UP000694546">
    <property type="component" value="Chromosome 17"/>
</dbReference>
<keyword evidence="4" id="KW-0964">Secreted</keyword>
<evidence type="ECO:0000259" key="10">
    <source>
        <dbReference type="Pfam" id="PF21479"/>
    </source>
</evidence>
<evidence type="ECO:0000256" key="7">
    <source>
        <dbReference type="ARBA" id="ARBA00023157"/>
    </source>
</evidence>